<dbReference type="Gene3D" id="1.10.260.40">
    <property type="entry name" value="lambda repressor-like DNA-binding domains"/>
    <property type="match status" value="1"/>
</dbReference>
<dbReference type="InterPro" id="IPR010982">
    <property type="entry name" value="Lambda_DNA-bd_dom_sf"/>
</dbReference>
<organism evidence="2 3">
    <name type="scientific">Peribacillus castrilensis</name>
    <dbReference type="NCBI Taxonomy" id="2897690"/>
    <lineage>
        <taxon>Bacteria</taxon>
        <taxon>Bacillati</taxon>
        <taxon>Bacillota</taxon>
        <taxon>Bacilli</taxon>
        <taxon>Bacillales</taxon>
        <taxon>Bacillaceae</taxon>
        <taxon>Peribacillus</taxon>
    </lineage>
</organism>
<dbReference type="EMBL" id="JARNBH010000021">
    <property type="protein sequence ID" value="MEC0275438.1"/>
    <property type="molecule type" value="Genomic_DNA"/>
</dbReference>
<gene>
    <name evidence="2" type="ORF">P4706_20550</name>
</gene>
<sequence length="403" mass="47560">MDEKNWNQSDLAKHTGIHISDISRIFNHKLPLSLGKLDAITESFRLSRGTLYKHYIEECFNKNYHLNKRRGEQFLYRCAAEGYTHELNTILNAVLEEKVKAIRDKSLLCVFHVAEKVFEGGKNDQALPLYEFVTDNTSNRFSEQVAISYFRIFYMVRLTNKGRHALSNVLEHIAYMPEEFQILSYLWITATYYVHQQWTEVLKYAKKLEAVCKEVDHYGRALIYQSLSLARLGAPLNDILEMTNRYAQLNGYYANMAIGNKLVIQLDLGYTEYVDSYLNWLKGRDDFYVGMPRVLEAYVKLGRMVEAKAFIREYRHLIDELATSKDPFKQHIYLYFRYTYALYECTTGNFLEGLDEILDVAYIADKIGNNERFKKCLLLFWEYREEADMELEEKYARTLRVQR</sequence>
<dbReference type="Proteomes" id="UP001307168">
    <property type="component" value="Unassembled WGS sequence"/>
</dbReference>
<name>A0AAW9NIM0_9BACI</name>
<evidence type="ECO:0000313" key="2">
    <source>
        <dbReference type="EMBL" id="MEC0275438.1"/>
    </source>
</evidence>
<dbReference type="Pfam" id="PF13443">
    <property type="entry name" value="HTH_26"/>
    <property type="match status" value="1"/>
</dbReference>
<dbReference type="GO" id="GO:0003677">
    <property type="term" value="F:DNA binding"/>
    <property type="evidence" value="ECO:0007669"/>
    <property type="project" value="InterPro"/>
</dbReference>
<dbReference type="CDD" id="cd00093">
    <property type="entry name" value="HTH_XRE"/>
    <property type="match status" value="1"/>
</dbReference>
<feature type="domain" description="HTH cro/C1-type" evidence="1">
    <location>
        <begin position="3"/>
        <end position="51"/>
    </location>
</feature>
<reference evidence="2 3" key="1">
    <citation type="submission" date="2023-03" db="EMBL/GenBank/DDBJ databases">
        <title>Bacillus Genome Sequencing.</title>
        <authorList>
            <person name="Dunlap C."/>
        </authorList>
    </citation>
    <scope>NUCLEOTIDE SEQUENCE [LARGE SCALE GENOMIC DNA]</scope>
    <source>
        <strain evidence="2 3">B-41290</strain>
    </source>
</reference>
<keyword evidence="3" id="KW-1185">Reference proteome</keyword>
<dbReference type="PROSITE" id="PS50943">
    <property type="entry name" value="HTH_CROC1"/>
    <property type="match status" value="1"/>
</dbReference>
<dbReference type="InterPro" id="IPR001387">
    <property type="entry name" value="Cro/C1-type_HTH"/>
</dbReference>
<accession>A0AAW9NIM0</accession>
<evidence type="ECO:0000259" key="1">
    <source>
        <dbReference type="PROSITE" id="PS50943"/>
    </source>
</evidence>
<evidence type="ECO:0000313" key="3">
    <source>
        <dbReference type="Proteomes" id="UP001307168"/>
    </source>
</evidence>
<dbReference type="SUPFAM" id="SSF47413">
    <property type="entry name" value="lambda repressor-like DNA-binding domains"/>
    <property type="match status" value="1"/>
</dbReference>
<proteinExistence type="predicted"/>
<protein>
    <submittedName>
        <fullName evidence="2">Helix-turn-helix transcriptional regulator</fullName>
    </submittedName>
</protein>
<dbReference type="AlphaFoldDB" id="A0AAW9NIM0"/>
<dbReference type="RefSeq" id="WP_367407612.1">
    <property type="nucleotide sequence ID" value="NZ_JARNBH010000021.1"/>
</dbReference>
<comment type="caution">
    <text evidence="2">The sequence shown here is derived from an EMBL/GenBank/DDBJ whole genome shotgun (WGS) entry which is preliminary data.</text>
</comment>